<dbReference type="Proteomes" id="UP000014137">
    <property type="component" value="Unassembled WGS sequence"/>
</dbReference>
<sequence length="362" mass="40367">MKDAFVSWDVGKVPFSGYPQHPGCPQVGESGLGRRRGGPHDRRMKKGSWGDDPELLMETSDHGVIRAMRLQEMGVSSTTTYRRCGPSGPWTRLLPGIVLLFNGPPTREQQIAAAMLYGGETALLTGGEACRIHGLRNAPDTGEEIHLLVPHERKLHNYGFVVVERTQRMPRTVRRDGRPLAEVTRATLDVCRRQTEVRPVRALMSEAVQRRYSSFERLSRELAHGSQRGSAVPRLVLTELASGQESIAEIDARRVWARSGLPEPMWNKKLYDEEGRFVAKPDAWFDDVGLAWEVDSLSFHLQVVNGFDRTLARNGRYAAAGVLVLQTLPSRLRTEPDKVVEELRAAHAAAAARTRPNVRIAS</sequence>
<proteinExistence type="predicted"/>
<dbReference type="EMBL" id="ANMG01000059">
    <property type="protein sequence ID" value="EMD24373.1"/>
    <property type="molecule type" value="Genomic_DNA"/>
</dbReference>
<evidence type="ECO:0000313" key="3">
    <source>
        <dbReference type="Proteomes" id="UP000014137"/>
    </source>
</evidence>
<dbReference type="AlphaFoldDB" id="M2PIV9"/>
<dbReference type="PATRIC" id="fig|1238180.3.peg.5904"/>
<evidence type="ECO:0000313" key="2">
    <source>
        <dbReference type="EMBL" id="EMD24373.1"/>
    </source>
</evidence>
<comment type="caution">
    <text evidence="2">The sequence shown here is derived from an EMBL/GenBank/DDBJ whole genome shotgun (WGS) entry which is preliminary data.</text>
</comment>
<organism evidence="2 3">
    <name type="scientific">Amycolatopsis azurea DSM 43854</name>
    <dbReference type="NCBI Taxonomy" id="1238180"/>
    <lineage>
        <taxon>Bacteria</taxon>
        <taxon>Bacillati</taxon>
        <taxon>Actinomycetota</taxon>
        <taxon>Actinomycetes</taxon>
        <taxon>Pseudonocardiales</taxon>
        <taxon>Pseudonocardiaceae</taxon>
        <taxon>Amycolatopsis</taxon>
    </lineage>
</organism>
<evidence type="ECO:0000256" key="1">
    <source>
        <dbReference type="SAM" id="MobiDB-lite"/>
    </source>
</evidence>
<feature type="region of interest" description="Disordered" evidence="1">
    <location>
        <begin position="19"/>
        <end position="53"/>
    </location>
</feature>
<feature type="compositionally biased region" description="Basic residues" evidence="1">
    <location>
        <begin position="33"/>
        <end position="46"/>
    </location>
</feature>
<name>M2PIV9_9PSEU</name>
<accession>M2PIV9</accession>
<reference evidence="2 3" key="1">
    <citation type="submission" date="2012-10" db="EMBL/GenBank/DDBJ databases">
        <title>Genome assembly of Amycolatopsis azurea DSM 43854.</title>
        <authorList>
            <person name="Khatri I."/>
            <person name="Kaur I."/>
            <person name="Subramanian S."/>
            <person name="Mayilraj S."/>
        </authorList>
    </citation>
    <scope>NUCLEOTIDE SEQUENCE [LARGE SCALE GENOMIC DNA]</scope>
    <source>
        <strain evidence="2 3">DSM 43854</strain>
    </source>
</reference>
<gene>
    <name evidence="2" type="ORF">C791_5989</name>
</gene>
<protein>
    <submittedName>
        <fullName evidence="2">Uncharacterized protein</fullName>
    </submittedName>
</protein>